<dbReference type="EMBL" id="WNTK01000005">
    <property type="protein sequence ID" value="KAG9483901.1"/>
    <property type="molecule type" value="Genomic_DNA"/>
</dbReference>
<evidence type="ECO:0000256" key="2">
    <source>
        <dbReference type="ARBA" id="ARBA00022604"/>
    </source>
</evidence>
<keyword evidence="3" id="KW-0734">Signal transduction inhibitor</keyword>
<dbReference type="InterPro" id="IPR036860">
    <property type="entry name" value="SH2_dom_sf"/>
</dbReference>
<protein>
    <recommendedName>
        <fullName evidence="11">Suppressor of cytokine signaling 1</fullName>
    </recommendedName>
</protein>
<evidence type="ECO:0000256" key="1">
    <source>
        <dbReference type="ARBA" id="ARBA00004906"/>
    </source>
</evidence>
<dbReference type="InterPro" id="IPR001496">
    <property type="entry name" value="SOCS_box"/>
</dbReference>
<name>A0A8J6FAS2_ELECQ</name>
<accession>A0A8J6FAS2</accession>
<dbReference type="GO" id="GO:0005942">
    <property type="term" value="C:phosphatidylinositol 3-kinase complex"/>
    <property type="evidence" value="ECO:0007669"/>
    <property type="project" value="TreeGrafter"/>
</dbReference>
<evidence type="ECO:0000259" key="7">
    <source>
        <dbReference type="PROSITE" id="PS50001"/>
    </source>
</evidence>
<dbReference type="SUPFAM" id="SSF55550">
    <property type="entry name" value="SH2 domain"/>
    <property type="match status" value="1"/>
</dbReference>
<evidence type="ECO:0000259" key="8">
    <source>
        <dbReference type="PROSITE" id="PS50225"/>
    </source>
</evidence>
<dbReference type="Proteomes" id="UP000770717">
    <property type="component" value="Unassembled WGS sequence"/>
</dbReference>
<dbReference type="GO" id="GO:0009968">
    <property type="term" value="P:negative regulation of signal transduction"/>
    <property type="evidence" value="ECO:0007669"/>
    <property type="project" value="UniProtKB-KW"/>
</dbReference>
<evidence type="ECO:0008006" key="11">
    <source>
        <dbReference type="Google" id="ProtNLM"/>
    </source>
</evidence>
<reference evidence="9" key="1">
    <citation type="thesis" date="2020" institute="ProQuest LLC" country="789 East Eisenhower Parkway, Ann Arbor, MI, USA">
        <title>Comparative Genomics and Chromosome Evolution.</title>
        <authorList>
            <person name="Mudd A.B."/>
        </authorList>
    </citation>
    <scope>NUCLEOTIDE SEQUENCE</scope>
    <source>
        <strain evidence="9">HN-11 Male</strain>
        <tissue evidence="9">Kidney and liver</tissue>
    </source>
</reference>
<proteinExistence type="predicted"/>
<dbReference type="PANTHER" id="PTHR10155">
    <property type="entry name" value="PHOSPHATIDYLINOSITOL 3-KINASE REGULATORY SUBUNIT"/>
    <property type="match status" value="1"/>
</dbReference>
<dbReference type="GO" id="GO:0016567">
    <property type="term" value="P:protein ubiquitination"/>
    <property type="evidence" value="ECO:0007669"/>
    <property type="project" value="UniProtKB-UniPathway"/>
</dbReference>
<dbReference type="SMART" id="SM00969">
    <property type="entry name" value="SOCS_box"/>
    <property type="match status" value="1"/>
</dbReference>
<dbReference type="OrthoDB" id="10063348at2759"/>
<dbReference type="Gene3D" id="3.30.505.10">
    <property type="entry name" value="SH2 domain"/>
    <property type="match status" value="1"/>
</dbReference>
<dbReference type="SMART" id="SM00252">
    <property type="entry name" value="SH2"/>
    <property type="match status" value="1"/>
</dbReference>
<dbReference type="GO" id="GO:0035556">
    <property type="term" value="P:intracellular signal transduction"/>
    <property type="evidence" value="ECO:0007669"/>
    <property type="project" value="InterPro"/>
</dbReference>
<feature type="domain" description="SOCS box" evidence="8">
    <location>
        <begin position="152"/>
        <end position="201"/>
    </location>
</feature>
<dbReference type="InterPro" id="IPR036036">
    <property type="entry name" value="SOCS_box-like_dom_sf"/>
</dbReference>
<dbReference type="UniPathway" id="UPA00143"/>
<dbReference type="SUPFAM" id="SSF158235">
    <property type="entry name" value="SOCS box-like"/>
    <property type="match status" value="1"/>
</dbReference>
<dbReference type="Pfam" id="PF00017">
    <property type="entry name" value="SH2"/>
    <property type="match status" value="1"/>
</dbReference>
<keyword evidence="2" id="KW-0341">Growth regulation</keyword>
<gene>
    <name evidence="9" type="ORF">GDO78_009686</name>
</gene>
<dbReference type="AlphaFoldDB" id="A0A8J6FAS2"/>
<dbReference type="PANTHER" id="PTHR10155:SF37">
    <property type="entry name" value="SUPPRESSOR OF CYTOKINE SIGNALLING 1-LIKE PROTEIN"/>
    <property type="match status" value="1"/>
</dbReference>
<comment type="pathway">
    <text evidence="1">Protein modification; protein ubiquitination.</text>
</comment>
<comment type="caution">
    <text evidence="9">The sequence shown here is derived from an EMBL/GenBank/DDBJ whole genome shotgun (WGS) entry which is preliminary data.</text>
</comment>
<evidence type="ECO:0000256" key="3">
    <source>
        <dbReference type="ARBA" id="ARBA00022700"/>
    </source>
</evidence>
<evidence type="ECO:0000256" key="6">
    <source>
        <dbReference type="PROSITE-ProRule" id="PRU00191"/>
    </source>
</evidence>
<dbReference type="Gene3D" id="1.10.750.20">
    <property type="entry name" value="SOCS box"/>
    <property type="match status" value="1"/>
</dbReference>
<organism evidence="9 10">
    <name type="scientific">Eleutherodactylus coqui</name>
    <name type="common">Puerto Rican coqui</name>
    <dbReference type="NCBI Taxonomy" id="57060"/>
    <lineage>
        <taxon>Eukaryota</taxon>
        <taxon>Metazoa</taxon>
        <taxon>Chordata</taxon>
        <taxon>Craniata</taxon>
        <taxon>Vertebrata</taxon>
        <taxon>Euteleostomi</taxon>
        <taxon>Amphibia</taxon>
        <taxon>Batrachia</taxon>
        <taxon>Anura</taxon>
        <taxon>Neobatrachia</taxon>
        <taxon>Hyloidea</taxon>
        <taxon>Eleutherodactylidae</taxon>
        <taxon>Eleutherodactylinae</taxon>
        <taxon>Eleutherodactylus</taxon>
        <taxon>Eleutherodactylus</taxon>
    </lineage>
</organism>
<dbReference type="PROSITE" id="PS50225">
    <property type="entry name" value="SOCS"/>
    <property type="match status" value="1"/>
</dbReference>
<feature type="domain" description="SH2" evidence="7">
    <location>
        <begin position="61"/>
        <end position="157"/>
    </location>
</feature>
<dbReference type="InterPro" id="IPR000980">
    <property type="entry name" value="SH2"/>
</dbReference>
<keyword evidence="5 6" id="KW-0727">SH2 domain</keyword>
<dbReference type="PROSITE" id="PS50001">
    <property type="entry name" value="SH2"/>
    <property type="match status" value="1"/>
</dbReference>
<evidence type="ECO:0000313" key="9">
    <source>
        <dbReference type="EMBL" id="KAG9483901.1"/>
    </source>
</evidence>
<evidence type="ECO:0000313" key="10">
    <source>
        <dbReference type="Proteomes" id="UP000770717"/>
    </source>
</evidence>
<keyword evidence="10" id="KW-1185">Reference proteome</keyword>
<evidence type="ECO:0000256" key="4">
    <source>
        <dbReference type="ARBA" id="ARBA00022786"/>
    </source>
</evidence>
<keyword evidence="4" id="KW-0833">Ubl conjugation pathway</keyword>
<evidence type="ECO:0000256" key="5">
    <source>
        <dbReference type="ARBA" id="ARBA00022999"/>
    </source>
</evidence>
<sequence length="202" mass="23080">MHGVFEMVGGGTCPRQESRQILCTDPDPISPLVPLSRYRAFRNSERQLVERSVLTLQAGGFYWGPLPTAEAHSMLARETVGTFLVRDSSQGNYLFSVSIKMESGPVSVRVLFLKGRFWLRELFSDCLVKLLEQAVERSKKNPLFCQNGIKLVLLKPLRRTQILSLQQLCRRCIVTQHGREGLSRLSIQPVLRKYIEEFPFKI</sequence>
<dbReference type="GO" id="GO:0046935">
    <property type="term" value="F:1-phosphatidylinositol-3-kinase regulator activity"/>
    <property type="evidence" value="ECO:0007669"/>
    <property type="project" value="TreeGrafter"/>
</dbReference>
<dbReference type="GO" id="GO:0046854">
    <property type="term" value="P:phosphatidylinositol phosphate biosynthetic process"/>
    <property type="evidence" value="ECO:0007669"/>
    <property type="project" value="TreeGrafter"/>
</dbReference>
<dbReference type="SMART" id="SM00253">
    <property type="entry name" value="SOCS"/>
    <property type="match status" value="1"/>
</dbReference>